<dbReference type="InterPro" id="IPR051681">
    <property type="entry name" value="Ser/Thr_Kinases-Pseudokinases"/>
</dbReference>
<evidence type="ECO:0000259" key="5">
    <source>
        <dbReference type="PROSITE" id="PS50011"/>
    </source>
</evidence>
<dbReference type="InterPro" id="IPR001245">
    <property type="entry name" value="Ser-Thr/Tyr_kinase_cat_dom"/>
</dbReference>
<dbReference type="VEuPathDB" id="FungiDB:FUN_003273"/>
<evidence type="ECO:0000256" key="2">
    <source>
        <dbReference type="ARBA" id="ARBA00022741"/>
    </source>
</evidence>
<proteinExistence type="predicted"/>
<dbReference type="PANTHER" id="PTHR44329">
    <property type="entry name" value="SERINE/THREONINE-PROTEIN KINASE TNNI3K-RELATED"/>
    <property type="match status" value="1"/>
</dbReference>
<evidence type="ECO:0000313" key="6">
    <source>
        <dbReference type="EMBL" id="PKC71111.1"/>
    </source>
</evidence>
<dbReference type="Pfam" id="PF07714">
    <property type="entry name" value="PK_Tyr_Ser-Thr"/>
    <property type="match status" value="2"/>
</dbReference>
<keyword evidence="2" id="KW-0547">Nucleotide-binding</keyword>
<gene>
    <name evidence="6" type="ORF">RhiirA1_498346</name>
</gene>
<dbReference type="AlphaFoldDB" id="A0A2N0S6D7"/>
<keyword evidence="3 6" id="KW-0418">Kinase</keyword>
<protein>
    <submittedName>
        <fullName evidence="6">Kinase-like protein</fullName>
    </submittedName>
</protein>
<feature type="domain" description="Protein kinase" evidence="5">
    <location>
        <begin position="1"/>
        <end position="209"/>
    </location>
</feature>
<keyword evidence="1" id="KW-0808">Transferase</keyword>
<dbReference type="Gene3D" id="3.30.200.20">
    <property type="entry name" value="Phosphorylase Kinase, domain 1"/>
    <property type="match status" value="1"/>
</dbReference>
<evidence type="ECO:0000256" key="4">
    <source>
        <dbReference type="ARBA" id="ARBA00022840"/>
    </source>
</evidence>
<dbReference type="EMBL" id="LLXH01000184">
    <property type="protein sequence ID" value="PKC71111.1"/>
    <property type="molecule type" value="Genomic_DNA"/>
</dbReference>
<dbReference type="InterPro" id="IPR000719">
    <property type="entry name" value="Prot_kinase_dom"/>
</dbReference>
<feature type="domain" description="Protein kinase" evidence="5">
    <location>
        <begin position="287"/>
        <end position="374"/>
    </location>
</feature>
<evidence type="ECO:0000256" key="3">
    <source>
        <dbReference type="ARBA" id="ARBA00022777"/>
    </source>
</evidence>
<evidence type="ECO:0000313" key="7">
    <source>
        <dbReference type="Proteomes" id="UP000232688"/>
    </source>
</evidence>
<name>A0A2N0S6D7_9GLOM</name>
<dbReference type="GO" id="GO:0005524">
    <property type="term" value="F:ATP binding"/>
    <property type="evidence" value="ECO:0007669"/>
    <property type="project" value="UniProtKB-KW"/>
</dbReference>
<dbReference type="VEuPathDB" id="FungiDB:RhiirA1_498346"/>
<reference evidence="6 7" key="2">
    <citation type="submission" date="2017-10" db="EMBL/GenBank/DDBJ databases">
        <title>Genome analyses suggest a sexual origin of heterokaryosis in a supposedly ancient asexual fungus.</title>
        <authorList>
            <person name="Corradi N."/>
            <person name="Sedzielewska K."/>
            <person name="Noel J."/>
            <person name="Charron P."/>
            <person name="Farinelli L."/>
            <person name="Marton T."/>
            <person name="Kruger M."/>
            <person name="Pelin A."/>
            <person name="Brachmann A."/>
            <person name="Corradi N."/>
        </authorList>
    </citation>
    <scope>NUCLEOTIDE SEQUENCE [LARGE SCALE GENOMIC DNA]</scope>
    <source>
        <strain evidence="6 7">A1</strain>
    </source>
</reference>
<reference evidence="6 7" key="1">
    <citation type="submission" date="2017-10" db="EMBL/GenBank/DDBJ databases">
        <title>Extensive intraspecific genome diversity in a model arbuscular mycorrhizal fungus.</title>
        <authorList>
            <person name="Chen E.C.H."/>
            <person name="Morin E."/>
            <person name="Baudet D."/>
            <person name="Noel J."/>
            <person name="Ndikumana S."/>
            <person name="Charron P."/>
            <person name="St-Onge C."/>
            <person name="Giorgi J."/>
            <person name="Grigoriev I.V."/>
            <person name="Roux C."/>
            <person name="Martin F.M."/>
            <person name="Corradi N."/>
        </authorList>
    </citation>
    <scope>NUCLEOTIDE SEQUENCE [LARGE SCALE GENOMIC DNA]</scope>
    <source>
        <strain evidence="6 7">A1</strain>
    </source>
</reference>
<dbReference type="InterPro" id="IPR011009">
    <property type="entry name" value="Kinase-like_dom_sf"/>
</dbReference>
<comment type="caution">
    <text evidence="6">The sequence shown here is derived from an EMBL/GenBank/DDBJ whole genome shotgun (WGS) entry which is preliminary data.</text>
</comment>
<evidence type="ECO:0000256" key="1">
    <source>
        <dbReference type="ARBA" id="ARBA00022679"/>
    </source>
</evidence>
<sequence length="374" mass="43406">MELNKDYNLQDSDYYSVLNNVVEEPHTLLEENEDWETKLHLLLYVAEDLKAIHNAGYIHRYLHPFSVLVFDNIGSSYDSSFSNSDDGCFCAIGEFSRCCKDLVLTNTEETIGWQHYMAPEYLRYKTYTKASDVYAFGMIMHTVGTGYIPYYPLCIDHYLTHDIMEGLRPKLSHNIPKSFKSLIERCWNTEVNLRPSIHEIYNILLNLWSSINRNKRLNSLNSVSLEFLAADNIGYYKTKSQEALSQKIELNKPKDLDLSDIINLEPSEMVNFIKKKNLVKFINKDELTTMKKIDSGHFGSISTAIWKKTDKLVVCKKIRNNESINKKQTEAFLHELDMHRRLDFCPRIIRVLGISFDSNNEQTNKSINSVPDDL</sequence>
<accession>A0A2N0S6D7</accession>
<dbReference type="PANTHER" id="PTHR44329:SF288">
    <property type="entry name" value="MITOGEN-ACTIVATED PROTEIN KINASE KINASE KINASE 20"/>
    <property type="match status" value="1"/>
</dbReference>
<dbReference type="GO" id="GO:0004674">
    <property type="term" value="F:protein serine/threonine kinase activity"/>
    <property type="evidence" value="ECO:0007669"/>
    <property type="project" value="TreeGrafter"/>
</dbReference>
<dbReference type="SUPFAM" id="SSF56112">
    <property type="entry name" value="Protein kinase-like (PK-like)"/>
    <property type="match status" value="2"/>
</dbReference>
<dbReference type="Gene3D" id="1.10.510.10">
    <property type="entry name" value="Transferase(Phosphotransferase) domain 1"/>
    <property type="match status" value="1"/>
</dbReference>
<dbReference type="Proteomes" id="UP000232688">
    <property type="component" value="Unassembled WGS sequence"/>
</dbReference>
<organism evidence="6 7">
    <name type="scientific">Rhizophagus irregularis</name>
    <dbReference type="NCBI Taxonomy" id="588596"/>
    <lineage>
        <taxon>Eukaryota</taxon>
        <taxon>Fungi</taxon>
        <taxon>Fungi incertae sedis</taxon>
        <taxon>Mucoromycota</taxon>
        <taxon>Glomeromycotina</taxon>
        <taxon>Glomeromycetes</taxon>
        <taxon>Glomerales</taxon>
        <taxon>Glomeraceae</taxon>
        <taxon>Rhizophagus</taxon>
    </lineage>
</organism>
<dbReference type="PROSITE" id="PS50011">
    <property type="entry name" value="PROTEIN_KINASE_DOM"/>
    <property type="match status" value="2"/>
</dbReference>
<keyword evidence="4" id="KW-0067">ATP-binding</keyword>